<evidence type="ECO:0000313" key="8">
    <source>
        <dbReference type="Ensembl" id="ENSCMIP00000046928.1"/>
    </source>
</evidence>
<dbReference type="InterPro" id="IPR013128">
    <property type="entry name" value="Peptidase_C1A"/>
</dbReference>
<dbReference type="OMA" id="CAIANNA"/>
<protein>
    <submittedName>
        <fullName evidence="8">Cathepsin L1-like</fullName>
    </submittedName>
</protein>
<dbReference type="InterPro" id="IPR038765">
    <property type="entry name" value="Papain-like_cys_pep_sf"/>
</dbReference>
<reference evidence="9" key="2">
    <citation type="journal article" date="2007" name="PLoS Biol.">
        <title>Survey sequencing and comparative analysis of the elephant shark (Callorhinchus milii) genome.</title>
        <authorList>
            <person name="Venkatesh B."/>
            <person name="Kirkness E.F."/>
            <person name="Loh Y.H."/>
            <person name="Halpern A.L."/>
            <person name="Lee A.P."/>
            <person name="Johnson J."/>
            <person name="Dandona N."/>
            <person name="Viswanathan L.D."/>
            <person name="Tay A."/>
            <person name="Venter J.C."/>
            <person name="Strausberg R.L."/>
            <person name="Brenner S."/>
        </authorList>
    </citation>
    <scope>NUCLEOTIDE SEQUENCE [LARGE SCALE GENOMIC DNA]</scope>
</reference>
<comment type="similarity">
    <text evidence="1">Belongs to the peptidase C1 family.</text>
</comment>
<evidence type="ECO:0000256" key="1">
    <source>
        <dbReference type="ARBA" id="ARBA00008455"/>
    </source>
</evidence>
<dbReference type="AlphaFoldDB" id="A0A4W3K6E6"/>
<organism evidence="8 9">
    <name type="scientific">Callorhinchus milii</name>
    <name type="common">Ghost shark</name>
    <dbReference type="NCBI Taxonomy" id="7868"/>
    <lineage>
        <taxon>Eukaryota</taxon>
        <taxon>Metazoa</taxon>
        <taxon>Chordata</taxon>
        <taxon>Craniata</taxon>
        <taxon>Vertebrata</taxon>
        <taxon>Chondrichthyes</taxon>
        <taxon>Holocephali</taxon>
        <taxon>Chimaeriformes</taxon>
        <taxon>Callorhinchidae</taxon>
        <taxon>Callorhinchus</taxon>
    </lineage>
</organism>
<evidence type="ECO:0000256" key="4">
    <source>
        <dbReference type="ARBA" id="ARBA00022807"/>
    </source>
</evidence>
<dbReference type="InterPro" id="IPR025660">
    <property type="entry name" value="Pept_his_AS"/>
</dbReference>
<keyword evidence="9" id="KW-1185">Reference proteome</keyword>
<dbReference type="CDD" id="cd02248">
    <property type="entry name" value="Peptidase_C1A"/>
    <property type="match status" value="1"/>
</dbReference>
<feature type="domain" description="Peptidase C1A papain C-terminal" evidence="6">
    <location>
        <begin position="115"/>
        <end position="324"/>
    </location>
</feature>
<name>A0A4W3K6E6_CALMI</name>
<dbReference type="Gene3D" id="3.90.70.10">
    <property type="entry name" value="Cysteine proteinases"/>
    <property type="match status" value="1"/>
</dbReference>
<evidence type="ECO:0000313" key="9">
    <source>
        <dbReference type="Proteomes" id="UP000314986"/>
    </source>
</evidence>
<evidence type="ECO:0000259" key="7">
    <source>
        <dbReference type="SMART" id="SM00848"/>
    </source>
</evidence>
<evidence type="ECO:0000256" key="2">
    <source>
        <dbReference type="ARBA" id="ARBA00022670"/>
    </source>
</evidence>
<dbReference type="InterPro" id="IPR000668">
    <property type="entry name" value="Peptidase_C1A_C"/>
</dbReference>
<keyword evidence="2" id="KW-0645">Protease</keyword>
<dbReference type="InterPro" id="IPR013201">
    <property type="entry name" value="Prot_inhib_I29"/>
</dbReference>
<reference evidence="9" key="3">
    <citation type="journal article" date="2014" name="Nature">
        <title>Elephant shark genome provides unique insights into gnathostome evolution.</title>
        <authorList>
            <consortium name="International Elephant Shark Genome Sequencing Consortium"/>
            <person name="Venkatesh B."/>
            <person name="Lee A.P."/>
            <person name="Ravi V."/>
            <person name="Maurya A.K."/>
            <person name="Lian M.M."/>
            <person name="Swann J.B."/>
            <person name="Ohta Y."/>
            <person name="Flajnik M.F."/>
            <person name="Sutoh Y."/>
            <person name="Kasahara M."/>
            <person name="Hoon S."/>
            <person name="Gangu V."/>
            <person name="Roy S.W."/>
            <person name="Irimia M."/>
            <person name="Korzh V."/>
            <person name="Kondrychyn I."/>
            <person name="Lim Z.W."/>
            <person name="Tay B.H."/>
            <person name="Tohari S."/>
            <person name="Kong K.W."/>
            <person name="Ho S."/>
            <person name="Lorente-Galdos B."/>
            <person name="Quilez J."/>
            <person name="Marques-Bonet T."/>
            <person name="Raney B.J."/>
            <person name="Ingham P.W."/>
            <person name="Tay A."/>
            <person name="Hillier L.W."/>
            <person name="Minx P."/>
            <person name="Boehm T."/>
            <person name="Wilson R.K."/>
            <person name="Brenner S."/>
            <person name="Warren W.C."/>
        </authorList>
    </citation>
    <scope>NUCLEOTIDE SEQUENCE [LARGE SCALE GENOMIC DNA]</scope>
</reference>
<dbReference type="STRING" id="7868.ENSCMIP00000046928"/>
<dbReference type="GeneTree" id="ENSGT00940000153321"/>
<dbReference type="PANTHER" id="PTHR12411">
    <property type="entry name" value="CYSTEINE PROTEASE FAMILY C1-RELATED"/>
    <property type="match status" value="1"/>
</dbReference>
<reference evidence="9" key="1">
    <citation type="journal article" date="2006" name="Science">
        <title>Ancient noncoding elements conserved in the human genome.</title>
        <authorList>
            <person name="Venkatesh B."/>
            <person name="Kirkness E.F."/>
            <person name="Loh Y.H."/>
            <person name="Halpern A.L."/>
            <person name="Lee A.P."/>
            <person name="Johnson J."/>
            <person name="Dandona N."/>
            <person name="Viswanathan L.D."/>
            <person name="Tay A."/>
            <person name="Venter J.C."/>
            <person name="Strausberg R.L."/>
            <person name="Brenner S."/>
        </authorList>
    </citation>
    <scope>NUCLEOTIDE SEQUENCE [LARGE SCALE GENOMIC DNA]</scope>
</reference>
<feature type="chain" id="PRO_5021492882" evidence="5">
    <location>
        <begin position="22"/>
        <end position="325"/>
    </location>
</feature>
<accession>A0A4W3K6E6</accession>
<dbReference type="SMART" id="SM00848">
    <property type="entry name" value="Inhibitor_I29"/>
    <property type="match status" value="1"/>
</dbReference>
<dbReference type="SMART" id="SM00645">
    <property type="entry name" value="Pept_C1"/>
    <property type="match status" value="1"/>
</dbReference>
<keyword evidence="4" id="KW-0788">Thiol protease</keyword>
<keyword evidence="5" id="KW-0732">Signal</keyword>
<dbReference type="Proteomes" id="UP000314986">
    <property type="component" value="Unassembled WGS sequence"/>
</dbReference>
<dbReference type="PRINTS" id="PR00705">
    <property type="entry name" value="PAPAIN"/>
</dbReference>
<reference evidence="8" key="5">
    <citation type="submission" date="2025-09" db="UniProtKB">
        <authorList>
            <consortium name="Ensembl"/>
        </authorList>
    </citation>
    <scope>IDENTIFICATION</scope>
</reference>
<feature type="domain" description="Cathepsin propeptide inhibitor" evidence="7">
    <location>
        <begin position="30"/>
        <end position="89"/>
    </location>
</feature>
<evidence type="ECO:0000256" key="5">
    <source>
        <dbReference type="SAM" id="SignalP"/>
    </source>
</evidence>
<dbReference type="GO" id="GO:0006508">
    <property type="term" value="P:proteolysis"/>
    <property type="evidence" value="ECO:0007669"/>
    <property type="project" value="UniProtKB-KW"/>
</dbReference>
<gene>
    <name evidence="8" type="primary">LOC103183540</name>
</gene>
<proteinExistence type="inferred from homology"/>
<feature type="signal peptide" evidence="5">
    <location>
        <begin position="1"/>
        <end position="21"/>
    </location>
</feature>
<dbReference type="SUPFAM" id="SSF54001">
    <property type="entry name" value="Cysteine proteinases"/>
    <property type="match status" value="1"/>
</dbReference>
<sequence length="325" mass="37150">SSMKLSLVVSCVLLVVTSISTLDPVLNNEWLSWKSFHGKQYMEEEEIYKRMIWEENMRFIQKHNQEHSMGKHTFTVDINQFGDLTTEEYNQLLTAFHGQIPDDCKEFRPQNPTVLPQTVDWRIEGLVTPVKNQGTCRSCWAFSATGALEGQMFKKKGKLVSLSEQNLIDCDKTQKGCRGGYPFRAFQYVKKHGLNSEKNYRYMAKDQDCKGIEKKVATCKDCGFIQKSERHLAAAVASIGPISICVDGSHKSFQFYKKGIYYEKNCLKPINHAMLVVGYASRANKNYWIVKNSYGTTWGDEGYIYMAKDKRNNCAIANNATYPVV</sequence>
<dbReference type="Pfam" id="PF00112">
    <property type="entry name" value="Peptidase_C1"/>
    <property type="match status" value="1"/>
</dbReference>
<evidence type="ECO:0000259" key="6">
    <source>
        <dbReference type="SMART" id="SM00645"/>
    </source>
</evidence>
<dbReference type="GO" id="GO:0008234">
    <property type="term" value="F:cysteine-type peptidase activity"/>
    <property type="evidence" value="ECO:0007669"/>
    <property type="project" value="UniProtKB-KW"/>
</dbReference>
<dbReference type="PROSITE" id="PS00639">
    <property type="entry name" value="THIOL_PROTEASE_HIS"/>
    <property type="match status" value="1"/>
</dbReference>
<dbReference type="FunFam" id="3.90.70.10:FF:000006">
    <property type="entry name" value="Cathepsin S"/>
    <property type="match status" value="1"/>
</dbReference>
<dbReference type="InterPro" id="IPR039417">
    <property type="entry name" value="Peptidase_C1A_papain-like"/>
</dbReference>
<dbReference type="Ensembl" id="ENSCMIT00000047593.1">
    <property type="protein sequence ID" value="ENSCMIP00000046928.1"/>
    <property type="gene ID" value="ENSCMIG00000019266.1"/>
</dbReference>
<dbReference type="Pfam" id="PF08246">
    <property type="entry name" value="Inhibitor_I29"/>
    <property type="match status" value="1"/>
</dbReference>
<keyword evidence="3" id="KW-0378">Hydrolase</keyword>
<evidence type="ECO:0000256" key="3">
    <source>
        <dbReference type="ARBA" id="ARBA00022801"/>
    </source>
</evidence>
<dbReference type="InParanoid" id="A0A4W3K6E6"/>
<reference evidence="8" key="4">
    <citation type="submission" date="2025-08" db="UniProtKB">
        <authorList>
            <consortium name="Ensembl"/>
        </authorList>
    </citation>
    <scope>IDENTIFICATION</scope>
</reference>